<keyword evidence="2" id="KW-0614">Plasmid</keyword>
<dbReference type="Proteomes" id="UP000663169">
    <property type="component" value="Plasmid p223D"/>
</dbReference>
<evidence type="ECO:0000313" key="2">
    <source>
        <dbReference type="EMBL" id="WNO25705.1"/>
    </source>
</evidence>
<dbReference type="RefSeq" id="WP_101916220.1">
    <property type="nucleotide sequence ID" value="NZ_CP090361.1"/>
</dbReference>
<dbReference type="PANTHER" id="PTHR39206:SF1">
    <property type="entry name" value="SLL8004 PROTEIN"/>
    <property type="match status" value="1"/>
</dbReference>
<dbReference type="Gene3D" id="3.40.50.300">
    <property type="entry name" value="P-loop containing nucleotide triphosphate hydrolases"/>
    <property type="match status" value="1"/>
</dbReference>
<evidence type="ECO:0000256" key="1">
    <source>
        <dbReference type="SAM" id="MobiDB-lite"/>
    </source>
</evidence>
<dbReference type="EMBL" id="CP135058">
    <property type="protein sequence ID" value="WNO25705.1"/>
    <property type="molecule type" value="Genomic_DNA"/>
</dbReference>
<feature type="region of interest" description="Disordered" evidence="1">
    <location>
        <begin position="104"/>
        <end position="123"/>
    </location>
</feature>
<dbReference type="PANTHER" id="PTHR39206">
    <property type="entry name" value="SLL8004 PROTEIN"/>
    <property type="match status" value="1"/>
</dbReference>
<evidence type="ECO:0000313" key="3">
    <source>
        <dbReference type="Proteomes" id="UP000663169"/>
    </source>
</evidence>
<dbReference type="AlphaFoldDB" id="A0AAJ6MFR1"/>
<reference evidence="2" key="1">
    <citation type="submission" date="2023-04" db="EMBL/GenBank/DDBJ databases">
        <title>Lactococcal genome sequencing project.</title>
        <authorList>
            <person name="McDonnell B."/>
        </authorList>
    </citation>
    <scope>NUCLEOTIDE SEQUENCE</scope>
    <source>
        <strain evidence="2">223</strain>
        <plasmid evidence="2">p223D</plasmid>
    </source>
</reference>
<proteinExistence type="predicted"/>
<geneLocation type="plasmid" evidence="2 3">
    <name>p223D</name>
</geneLocation>
<sequence length="123" mass="14173">MLYVAVNSAETAIKRVNEIVELGGHGIPPETIKKMYKQSNDNLPKVAYYADDVLIFDNSKQFTSVYQREKVIEIKNELSNYPRIKQNLSCSEIVQKDLKKFENKNPEIKAKKEPENKKDSPNL</sequence>
<gene>
    <name evidence="2" type="ORF">LL223_03900</name>
</gene>
<organism evidence="2 3">
    <name type="scientific">Lactococcus lactis subsp. lactis</name>
    <name type="common">Streptococcus lactis</name>
    <dbReference type="NCBI Taxonomy" id="1360"/>
    <lineage>
        <taxon>Bacteria</taxon>
        <taxon>Bacillati</taxon>
        <taxon>Bacillota</taxon>
        <taxon>Bacilli</taxon>
        <taxon>Lactobacillales</taxon>
        <taxon>Streptococcaceae</taxon>
        <taxon>Lactococcus</taxon>
    </lineage>
</organism>
<protein>
    <submittedName>
        <fullName evidence="2">Uncharacterized protein</fullName>
    </submittedName>
</protein>
<dbReference type="InterPro" id="IPR027417">
    <property type="entry name" value="P-loop_NTPase"/>
</dbReference>
<accession>A0AAJ6MFR1</accession>
<name>A0AAJ6MFR1_LACLL</name>